<dbReference type="Pfam" id="PF24844">
    <property type="entry name" value="PolC_DP2_central"/>
    <property type="match status" value="1"/>
</dbReference>
<evidence type="ECO:0000259" key="15">
    <source>
        <dbReference type="Pfam" id="PF03833"/>
    </source>
</evidence>
<keyword evidence="9" id="KW-0239">DNA-directed DNA polymerase</keyword>
<dbReference type="GO" id="GO:0006260">
    <property type="term" value="P:DNA replication"/>
    <property type="evidence" value="ECO:0007669"/>
    <property type="project" value="UniProtKB-KW"/>
</dbReference>
<gene>
    <name evidence="17" type="ORF">S01H1_03894</name>
</gene>
<evidence type="ECO:0000256" key="10">
    <source>
        <dbReference type="ARBA" id="ARBA00023125"/>
    </source>
</evidence>
<dbReference type="GO" id="GO:0003677">
    <property type="term" value="F:DNA binding"/>
    <property type="evidence" value="ECO:0007669"/>
    <property type="project" value="UniProtKB-KW"/>
</dbReference>
<reference evidence="17" key="1">
    <citation type="journal article" date="2014" name="Front. Microbiol.">
        <title>High frequency of phylogenetically diverse reductive dehalogenase-homologous genes in deep subseafloor sedimentary metagenomes.</title>
        <authorList>
            <person name="Kawai M."/>
            <person name="Futagami T."/>
            <person name="Toyoda A."/>
            <person name="Takaki Y."/>
            <person name="Nishi S."/>
            <person name="Hori S."/>
            <person name="Arai W."/>
            <person name="Tsubouchi T."/>
            <person name="Morono Y."/>
            <person name="Uchiyama I."/>
            <person name="Ito T."/>
            <person name="Fujiyama A."/>
            <person name="Inagaki F."/>
            <person name="Takami H."/>
        </authorList>
    </citation>
    <scope>NUCLEOTIDE SEQUENCE</scope>
    <source>
        <strain evidence="17">Expedition CK06-06</strain>
    </source>
</reference>
<dbReference type="InterPro" id="IPR016033">
    <property type="entry name" value="PolC_DP2_N"/>
</dbReference>
<evidence type="ECO:0000256" key="8">
    <source>
        <dbReference type="ARBA" id="ARBA00022839"/>
    </source>
</evidence>
<keyword evidence="7" id="KW-0378">Hydrolase</keyword>
<accession>X0T0L5</accession>
<name>X0T0L5_9ZZZZ</name>
<dbReference type="EMBL" id="BARS01002086">
    <property type="protein sequence ID" value="GAF80926.1"/>
    <property type="molecule type" value="Genomic_DNA"/>
</dbReference>
<dbReference type="GO" id="GO:0003887">
    <property type="term" value="F:DNA-directed DNA polymerase activity"/>
    <property type="evidence" value="ECO:0007669"/>
    <property type="project" value="UniProtKB-KW"/>
</dbReference>
<protein>
    <recommendedName>
        <fullName evidence="13">DNA polymerase II large subunit</fullName>
    </recommendedName>
</protein>
<dbReference type="GO" id="GO:0004527">
    <property type="term" value="F:exonuclease activity"/>
    <property type="evidence" value="ECO:0007669"/>
    <property type="project" value="UniProtKB-KW"/>
</dbReference>
<evidence type="ECO:0000256" key="9">
    <source>
        <dbReference type="ARBA" id="ARBA00022932"/>
    </source>
</evidence>
<organism evidence="17">
    <name type="scientific">marine sediment metagenome</name>
    <dbReference type="NCBI Taxonomy" id="412755"/>
    <lineage>
        <taxon>unclassified sequences</taxon>
        <taxon>metagenomes</taxon>
        <taxon>ecological metagenomes</taxon>
    </lineage>
</organism>
<feature type="non-terminal residue" evidence="17">
    <location>
        <position position="408"/>
    </location>
</feature>
<evidence type="ECO:0000256" key="11">
    <source>
        <dbReference type="ARBA" id="ARBA00023268"/>
    </source>
</evidence>
<dbReference type="InterPro" id="IPR004475">
    <property type="entry name" value="PolC_DP2"/>
</dbReference>
<dbReference type="AlphaFoldDB" id="X0T0L5"/>
<evidence type="ECO:0000313" key="17">
    <source>
        <dbReference type="EMBL" id="GAF80926.1"/>
    </source>
</evidence>
<keyword evidence="6" id="KW-0540">Nuclease</keyword>
<comment type="caution">
    <text evidence="17">The sequence shown here is derived from an EMBL/GenBank/DDBJ whole genome shotgun (WGS) entry which is preliminary data.</text>
</comment>
<keyword evidence="8" id="KW-0269">Exonuclease</keyword>
<feature type="domain" description="DNA polymerase II large subunit DP2 central" evidence="16">
    <location>
        <begin position="301"/>
        <end position="407"/>
    </location>
</feature>
<evidence type="ECO:0000256" key="3">
    <source>
        <dbReference type="ARBA" id="ARBA00022679"/>
    </source>
</evidence>
<evidence type="ECO:0000256" key="1">
    <source>
        <dbReference type="ARBA" id="ARBA00011053"/>
    </source>
</evidence>
<dbReference type="InterPro" id="IPR056171">
    <property type="entry name" value="PolC_DP2_central_dom"/>
</dbReference>
<evidence type="ECO:0000256" key="13">
    <source>
        <dbReference type="ARBA" id="ARBA00026137"/>
    </source>
</evidence>
<dbReference type="PANTHER" id="PTHR42210:SF1">
    <property type="entry name" value="DNA POLYMERASE II LARGE SUBUNIT"/>
    <property type="match status" value="1"/>
</dbReference>
<comment type="similarity">
    <text evidence="1">Belongs to the archaeal DNA polymerase II family.</text>
</comment>
<evidence type="ECO:0000256" key="6">
    <source>
        <dbReference type="ARBA" id="ARBA00022722"/>
    </source>
</evidence>
<keyword evidence="4" id="KW-0548">Nucleotidyltransferase</keyword>
<evidence type="ECO:0000256" key="12">
    <source>
        <dbReference type="ARBA" id="ARBA00025068"/>
    </source>
</evidence>
<feature type="domain" description="DNA polymerase II large subunit DP2 N-terminal" evidence="15">
    <location>
        <begin position="7"/>
        <end position="289"/>
    </location>
</feature>
<evidence type="ECO:0000256" key="4">
    <source>
        <dbReference type="ARBA" id="ARBA00022695"/>
    </source>
</evidence>
<comment type="catalytic activity">
    <reaction evidence="14">
        <text>DNA(n) + a 2'-deoxyribonucleoside 5'-triphosphate = DNA(n+1) + diphosphate</text>
        <dbReference type="Rhea" id="RHEA:22508"/>
        <dbReference type="Rhea" id="RHEA-COMP:17339"/>
        <dbReference type="Rhea" id="RHEA-COMP:17340"/>
        <dbReference type="ChEBI" id="CHEBI:33019"/>
        <dbReference type="ChEBI" id="CHEBI:61560"/>
        <dbReference type="ChEBI" id="CHEBI:173112"/>
        <dbReference type="EC" id="2.7.7.7"/>
    </reaction>
</comment>
<proteinExistence type="inferred from homology"/>
<evidence type="ECO:0000256" key="14">
    <source>
        <dbReference type="ARBA" id="ARBA00049244"/>
    </source>
</evidence>
<dbReference type="PANTHER" id="PTHR42210">
    <property type="entry name" value="DNA POLYMERASE II LARGE SUBUNIT"/>
    <property type="match status" value="1"/>
</dbReference>
<keyword evidence="5" id="KW-0235">DNA replication</keyword>
<evidence type="ECO:0000256" key="2">
    <source>
        <dbReference type="ARBA" id="ARBA00011315"/>
    </source>
</evidence>
<evidence type="ECO:0000259" key="16">
    <source>
        <dbReference type="Pfam" id="PF24844"/>
    </source>
</evidence>
<dbReference type="Pfam" id="PF03833">
    <property type="entry name" value="PolC_DP2_N"/>
    <property type="match status" value="1"/>
</dbReference>
<keyword evidence="3" id="KW-0808">Transferase</keyword>
<keyword evidence="11" id="KW-0511">Multifunctional enzyme</keyword>
<sequence length="408" mass="46256">MKEYINNYFKEIEQDVAAAYKVANKARKKGFDPEEQVCIPLAKNMAERVEGLIGILIPDIINSRLPKRIQELEKEYGKLDWRVALSLSLEVVNEKFCKFEDKIKAMEAGIRVGLAYLTLGVVSSPLEGFVELKLKKRRDGKEYFCLMYSGPIRSAGGTAGAVSVVLADYIRKKMGYDVYDPTEKEIRRMVAELYDYHERITNLQYLPSEKEIRFLVKNLPVQIDGDPSEKIEVSNYKDLDRIETNKIRSGCCLVLGECLAQKASKLWDTISRWADDFELGHWSFLEQFVSLQKKIKAKDEQSTDKVLPVYTFIEDLVAGRPVLTHPLAAGGFRLRYGRSRISGYSSTSIHPSTMHILKKYIATGTQLKIERPGKATAITVCDSIEGPIVRLQDGSVLRLDDEKIAKKV</sequence>
<comment type="function">
    <text evidence="12">Possesses two activities: a DNA synthesis (polymerase) and an exonucleolytic activity that degrades single-stranded DNA in the 3'- to 5'-direction. Has a template-primer preference which is characteristic of a replicative DNA polymerase.</text>
</comment>
<evidence type="ECO:0000256" key="7">
    <source>
        <dbReference type="ARBA" id="ARBA00022801"/>
    </source>
</evidence>
<keyword evidence="10" id="KW-0238">DNA-binding</keyword>
<evidence type="ECO:0000256" key="5">
    <source>
        <dbReference type="ARBA" id="ARBA00022705"/>
    </source>
</evidence>
<comment type="subunit">
    <text evidence="2">Heterodimer of a large subunit and a small subunit.</text>
</comment>